<dbReference type="Proteomes" id="UP001320715">
    <property type="component" value="Unassembled WGS sequence"/>
</dbReference>
<dbReference type="InterPro" id="IPR028082">
    <property type="entry name" value="Peripla_BP_I"/>
</dbReference>
<accession>A0ABT1CWP6</accession>
<protein>
    <submittedName>
        <fullName evidence="5">ABC transporter substrate-binding protein</fullName>
    </submittedName>
</protein>
<organism evidence="5 6">
    <name type="scientific">Hoeflea alexandrii</name>
    <dbReference type="NCBI Taxonomy" id="288436"/>
    <lineage>
        <taxon>Bacteria</taxon>
        <taxon>Pseudomonadati</taxon>
        <taxon>Pseudomonadota</taxon>
        <taxon>Alphaproteobacteria</taxon>
        <taxon>Hyphomicrobiales</taxon>
        <taxon>Rhizobiaceae</taxon>
        <taxon>Hoeflea</taxon>
    </lineage>
</organism>
<feature type="chain" id="PRO_5045523908" evidence="3">
    <location>
        <begin position="24"/>
        <end position="402"/>
    </location>
</feature>
<name>A0ABT1CWP6_9HYPH</name>
<reference evidence="5 6" key="1">
    <citation type="submission" date="2020-01" db="EMBL/GenBank/DDBJ databases">
        <title>Genomes of bacteria type strains.</title>
        <authorList>
            <person name="Chen J."/>
            <person name="Zhu S."/>
            <person name="Yang J."/>
        </authorList>
    </citation>
    <scope>NUCLEOTIDE SEQUENCE [LARGE SCALE GENOMIC DNA]</scope>
    <source>
        <strain evidence="5 6">DSM 16655</strain>
    </source>
</reference>
<dbReference type="CDD" id="cd06343">
    <property type="entry name" value="PBP1_ABC_ligand_binding-like"/>
    <property type="match status" value="1"/>
</dbReference>
<dbReference type="EMBL" id="JAAAML010000004">
    <property type="protein sequence ID" value="MCO6410622.1"/>
    <property type="molecule type" value="Genomic_DNA"/>
</dbReference>
<evidence type="ECO:0000256" key="2">
    <source>
        <dbReference type="ARBA" id="ARBA00022729"/>
    </source>
</evidence>
<keyword evidence="6" id="KW-1185">Reference proteome</keyword>
<dbReference type="Pfam" id="PF13458">
    <property type="entry name" value="Peripla_BP_6"/>
    <property type="match status" value="1"/>
</dbReference>
<dbReference type="Gene3D" id="3.40.50.2300">
    <property type="match status" value="2"/>
</dbReference>
<proteinExistence type="inferred from homology"/>
<gene>
    <name evidence="5" type="ORF">GTW23_20770</name>
</gene>
<dbReference type="InterPro" id="IPR028081">
    <property type="entry name" value="Leu-bd"/>
</dbReference>
<evidence type="ECO:0000256" key="3">
    <source>
        <dbReference type="SAM" id="SignalP"/>
    </source>
</evidence>
<dbReference type="SUPFAM" id="SSF53822">
    <property type="entry name" value="Periplasmic binding protein-like I"/>
    <property type="match status" value="1"/>
</dbReference>
<sequence>MLKFVGAGLVLSAGLSLPALSQAADMPGVTDTEITIGNIAPYSGPASAYSTIAKTISAYFDKVNEEGGINGRTVNFLSYDDGYSPPKAVEQARKLVESDEVLLIFQSLGTPSNSAIEKYMNMKKVPQLLVATGATKFGNPGEAPWTMGWQPNYQSEGIIYGRWIASEMPDAKIAVMFQNDDFGKDLLNGLKTGLGDKADMVVAEASYEVAEPVVDSQVVKLKASGANVFVSFATPKFAAQGIKKAHEIGWDATQIVANVSNSVGAVLTPAGLEASTGLISTAYLKDMQDPQWADDQGAKDWNAFMDKYYPDGDKLSSFTTYGYSVAQTMVHILDQAGDDLTRENVLKQAASMKDVTLPLFLPGMTMNTTETDYFPIEQMQLMKFNGERWETFGDIISGEVGG</sequence>
<evidence type="ECO:0000256" key="1">
    <source>
        <dbReference type="ARBA" id="ARBA00010062"/>
    </source>
</evidence>
<feature type="signal peptide" evidence="3">
    <location>
        <begin position="1"/>
        <end position="23"/>
    </location>
</feature>
<dbReference type="PANTHER" id="PTHR47235:SF1">
    <property type="entry name" value="BLR6548 PROTEIN"/>
    <property type="match status" value="1"/>
</dbReference>
<keyword evidence="2 3" id="KW-0732">Signal</keyword>
<dbReference type="PANTHER" id="PTHR47235">
    <property type="entry name" value="BLR6548 PROTEIN"/>
    <property type="match status" value="1"/>
</dbReference>
<evidence type="ECO:0000313" key="6">
    <source>
        <dbReference type="Proteomes" id="UP001320715"/>
    </source>
</evidence>
<comment type="similarity">
    <text evidence="1">Belongs to the leucine-binding protein family.</text>
</comment>
<evidence type="ECO:0000313" key="5">
    <source>
        <dbReference type="EMBL" id="MCO6410622.1"/>
    </source>
</evidence>
<comment type="caution">
    <text evidence="5">The sequence shown here is derived from an EMBL/GenBank/DDBJ whole genome shotgun (WGS) entry which is preliminary data.</text>
</comment>
<feature type="domain" description="Leucine-binding protein" evidence="4">
    <location>
        <begin position="33"/>
        <end position="385"/>
    </location>
</feature>
<evidence type="ECO:0000259" key="4">
    <source>
        <dbReference type="Pfam" id="PF13458"/>
    </source>
</evidence>